<dbReference type="PANTHER" id="PTHR34820:SF4">
    <property type="entry name" value="INNER MEMBRANE PROTEIN YEBZ"/>
    <property type="match status" value="1"/>
</dbReference>
<proteinExistence type="inferred from homology"/>
<evidence type="ECO:0000256" key="7">
    <source>
        <dbReference type="SAM" id="SignalP"/>
    </source>
</evidence>
<dbReference type="EMBL" id="CABPSG010000005">
    <property type="protein sequence ID" value="VVE04155.1"/>
    <property type="molecule type" value="Genomic_DNA"/>
</dbReference>
<evidence type="ECO:0000256" key="2">
    <source>
        <dbReference type="ARBA" id="ARBA00010509"/>
    </source>
</evidence>
<comment type="subcellular location">
    <subcellularLocation>
        <location evidence="1">Periplasm</location>
    </subcellularLocation>
</comment>
<evidence type="ECO:0000313" key="9">
    <source>
        <dbReference type="EMBL" id="VVE04155.1"/>
    </source>
</evidence>
<dbReference type="InterPro" id="IPR014756">
    <property type="entry name" value="Ig_E-set"/>
</dbReference>
<evidence type="ECO:0000256" key="4">
    <source>
        <dbReference type="ARBA" id="ARBA00022729"/>
    </source>
</evidence>
<evidence type="ECO:0000256" key="6">
    <source>
        <dbReference type="ARBA" id="ARBA00023008"/>
    </source>
</evidence>
<dbReference type="NCBIfam" id="NF033814">
    <property type="entry name" value="copper_CopC"/>
    <property type="match status" value="1"/>
</dbReference>
<dbReference type="InterPro" id="IPR032694">
    <property type="entry name" value="CopC/D"/>
</dbReference>
<gene>
    <name evidence="9" type="ORF">PSO31014_02269</name>
</gene>
<sequence>MKMRSRLLLAPIAAMAILSSNVWAHAHLKAASPADKASVSSPSELDLTFSEALTLKFSGATLTGPDQKEVNLGDAMLMDGGKMLMIGVPGKLAPGAYKVNWRALSVDGHKTSGTYTFTVKP</sequence>
<dbReference type="InterPro" id="IPR007348">
    <property type="entry name" value="CopC_dom"/>
</dbReference>
<name>A0ABY6W0Y7_9BURK</name>
<protein>
    <submittedName>
        <fullName evidence="9">Copper resistance protein CopC</fullName>
    </submittedName>
</protein>
<dbReference type="Gene3D" id="2.60.40.1220">
    <property type="match status" value="1"/>
</dbReference>
<dbReference type="Pfam" id="PF04234">
    <property type="entry name" value="CopC"/>
    <property type="match status" value="1"/>
</dbReference>
<keyword evidence="3" id="KW-0479">Metal-binding</keyword>
<evidence type="ECO:0000256" key="5">
    <source>
        <dbReference type="ARBA" id="ARBA00022764"/>
    </source>
</evidence>
<dbReference type="SUPFAM" id="SSF81296">
    <property type="entry name" value="E set domains"/>
    <property type="match status" value="1"/>
</dbReference>
<feature type="chain" id="PRO_5047076631" evidence="7">
    <location>
        <begin position="25"/>
        <end position="121"/>
    </location>
</feature>
<keyword evidence="10" id="KW-1185">Reference proteome</keyword>
<dbReference type="InterPro" id="IPR047685">
    <property type="entry name" value="CopC-like"/>
</dbReference>
<keyword evidence="4 7" id="KW-0732">Signal</keyword>
<evidence type="ECO:0000313" key="10">
    <source>
        <dbReference type="Proteomes" id="UP000405357"/>
    </source>
</evidence>
<evidence type="ECO:0000256" key="1">
    <source>
        <dbReference type="ARBA" id="ARBA00004418"/>
    </source>
</evidence>
<organism evidence="9 10">
    <name type="scientific">Pandoraea soli</name>
    <dbReference type="NCBI Taxonomy" id="2508293"/>
    <lineage>
        <taxon>Bacteria</taxon>
        <taxon>Pseudomonadati</taxon>
        <taxon>Pseudomonadota</taxon>
        <taxon>Betaproteobacteria</taxon>
        <taxon>Burkholderiales</taxon>
        <taxon>Burkholderiaceae</taxon>
        <taxon>Pandoraea</taxon>
    </lineage>
</organism>
<dbReference type="PANTHER" id="PTHR34820">
    <property type="entry name" value="INNER MEMBRANE PROTEIN YEBZ"/>
    <property type="match status" value="1"/>
</dbReference>
<feature type="domain" description="CopC" evidence="8">
    <location>
        <begin position="25"/>
        <end position="119"/>
    </location>
</feature>
<dbReference type="InterPro" id="IPR014755">
    <property type="entry name" value="Cu-Rt/internalin_Ig-like"/>
</dbReference>
<comment type="similarity">
    <text evidence="2">Belongs to the CopC family.</text>
</comment>
<evidence type="ECO:0000256" key="3">
    <source>
        <dbReference type="ARBA" id="ARBA00022723"/>
    </source>
</evidence>
<dbReference type="Proteomes" id="UP000405357">
    <property type="component" value="Unassembled WGS sequence"/>
</dbReference>
<keyword evidence="6" id="KW-0186">Copper</keyword>
<comment type="caution">
    <text evidence="9">The sequence shown here is derived from an EMBL/GenBank/DDBJ whole genome shotgun (WGS) entry which is preliminary data.</text>
</comment>
<feature type="signal peptide" evidence="7">
    <location>
        <begin position="1"/>
        <end position="24"/>
    </location>
</feature>
<accession>A0ABY6W0Y7</accession>
<keyword evidence="5" id="KW-0574">Periplasm</keyword>
<evidence type="ECO:0000259" key="8">
    <source>
        <dbReference type="Pfam" id="PF04234"/>
    </source>
</evidence>
<reference evidence="9 10" key="1">
    <citation type="submission" date="2019-08" db="EMBL/GenBank/DDBJ databases">
        <authorList>
            <person name="Peeters C."/>
        </authorList>
    </citation>
    <scope>NUCLEOTIDE SEQUENCE [LARGE SCALE GENOMIC DNA]</scope>
    <source>
        <strain evidence="9 10">LMG 31014</strain>
    </source>
</reference>